<reference evidence="1" key="1">
    <citation type="journal article" date="2014" name="Front. Microbiol.">
        <title>High frequency of phylogenetically diverse reductive dehalogenase-homologous genes in deep subseafloor sedimentary metagenomes.</title>
        <authorList>
            <person name="Kawai M."/>
            <person name="Futagami T."/>
            <person name="Toyoda A."/>
            <person name="Takaki Y."/>
            <person name="Nishi S."/>
            <person name="Hori S."/>
            <person name="Arai W."/>
            <person name="Tsubouchi T."/>
            <person name="Morono Y."/>
            <person name="Uchiyama I."/>
            <person name="Ito T."/>
            <person name="Fujiyama A."/>
            <person name="Inagaki F."/>
            <person name="Takami H."/>
        </authorList>
    </citation>
    <scope>NUCLEOTIDE SEQUENCE</scope>
    <source>
        <strain evidence="1">Expedition CK06-06</strain>
    </source>
</reference>
<gene>
    <name evidence="1" type="ORF">S01H1_44536</name>
</gene>
<dbReference type="InterPro" id="IPR011852">
    <property type="entry name" value="TRAP_TAXI"/>
</dbReference>
<name>X0W648_9ZZZZ</name>
<protein>
    <recommendedName>
        <fullName evidence="2">C4-dicarboxylate ABC transporter substrate-binding protein</fullName>
    </recommendedName>
</protein>
<dbReference type="PANTHER" id="PTHR42941">
    <property type="entry name" value="SLL1037 PROTEIN"/>
    <property type="match status" value="1"/>
</dbReference>
<dbReference type="Pfam" id="PF16868">
    <property type="entry name" value="NMT1_3"/>
    <property type="match status" value="1"/>
</dbReference>
<proteinExistence type="predicted"/>
<feature type="non-terminal residue" evidence="1">
    <location>
        <position position="1"/>
    </location>
</feature>
<dbReference type="Gene3D" id="3.40.190.10">
    <property type="entry name" value="Periplasmic binding protein-like II"/>
    <property type="match status" value="1"/>
</dbReference>
<accession>X0W648</accession>
<dbReference type="EMBL" id="BARS01028409">
    <property type="protein sequence ID" value="GAG08161.1"/>
    <property type="molecule type" value="Genomic_DNA"/>
</dbReference>
<sequence length="155" mass="17624">GLIEGRVDAILYPVVPGAVMQINEAKGECAFVNLTKKQAKYVADHMEGYYIDDIPANDPRFRNKSPIPNAICYQNAMFTSASMDPDIVYGVVKAIFDHSDEFADTHPAAKYWNLKHRPICLAVPYHKGAIRYFKEKGLWTEEAQAYQEKVLKRQK</sequence>
<evidence type="ECO:0000313" key="1">
    <source>
        <dbReference type="EMBL" id="GAG08161.1"/>
    </source>
</evidence>
<evidence type="ECO:0008006" key="2">
    <source>
        <dbReference type="Google" id="ProtNLM"/>
    </source>
</evidence>
<comment type="caution">
    <text evidence="1">The sequence shown here is derived from an EMBL/GenBank/DDBJ whole genome shotgun (WGS) entry which is preliminary data.</text>
</comment>
<dbReference type="SUPFAM" id="SSF53850">
    <property type="entry name" value="Periplasmic binding protein-like II"/>
    <property type="match status" value="1"/>
</dbReference>
<organism evidence="1">
    <name type="scientific">marine sediment metagenome</name>
    <dbReference type="NCBI Taxonomy" id="412755"/>
    <lineage>
        <taxon>unclassified sequences</taxon>
        <taxon>metagenomes</taxon>
        <taxon>ecological metagenomes</taxon>
    </lineage>
</organism>
<dbReference type="PANTHER" id="PTHR42941:SF1">
    <property type="entry name" value="SLL1037 PROTEIN"/>
    <property type="match status" value="1"/>
</dbReference>
<dbReference type="AlphaFoldDB" id="X0W648"/>